<dbReference type="EMBL" id="RJKM01000001">
    <property type="protein sequence ID" value="ROP41969.1"/>
    <property type="molecule type" value="Genomic_DNA"/>
</dbReference>
<dbReference type="InterPro" id="IPR012951">
    <property type="entry name" value="BBE"/>
</dbReference>
<sequence length="197" mass="22177">MGREVVGDHLAEPVDRLLHRLKATLGDGFGTSGVNRTKSADAFLSRAWTDQQVAACYRYLADGRQTGIGAVFLYSYGGRINTVPPYETAVPQRDSVLRAWLTSFWAAREQDADQPAWVREFYRDLYATTGGVPVPDTATDGVGVDFPDVDLADPRWNTSGVPWRTLYFKTDYPRLQRVKARWDPRDVFHHALSIRSP</sequence>
<name>A0A3N1HHG9_9PSEU</name>
<dbReference type="Gene3D" id="3.40.462.20">
    <property type="match status" value="1"/>
</dbReference>
<evidence type="ECO:0000313" key="2">
    <source>
        <dbReference type="EMBL" id="ROP41969.1"/>
    </source>
</evidence>
<dbReference type="GO" id="GO:0016491">
    <property type="term" value="F:oxidoreductase activity"/>
    <property type="evidence" value="ECO:0007669"/>
    <property type="project" value="InterPro"/>
</dbReference>
<dbReference type="GO" id="GO:0050660">
    <property type="term" value="F:flavin adenine dinucleotide binding"/>
    <property type="evidence" value="ECO:0007669"/>
    <property type="project" value="InterPro"/>
</dbReference>
<evidence type="ECO:0000313" key="3">
    <source>
        <dbReference type="Proteomes" id="UP000268727"/>
    </source>
</evidence>
<keyword evidence="3" id="KW-1185">Reference proteome</keyword>
<accession>A0A3N1HHG9</accession>
<dbReference type="Proteomes" id="UP000268727">
    <property type="component" value="Unassembled WGS sequence"/>
</dbReference>
<gene>
    <name evidence="2" type="ORF">EDD40_7455</name>
</gene>
<dbReference type="AlphaFoldDB" id="A0A3N1HHG9"/>
<feature type="domain" description="Berberine/berberine-like" evidence="1">
    <location>
        <begin position="146"/>
        <end position="195"/>
    </location>
</feature>
<reference evidence="2 3" key="1">
    <citation type="submission" date="2018-11" db="EMBL/GenBank/DDBJ databases">
        <title>Sequencing the genomes of 1000 actinobacteria strains.</title>
        <authorList>
            <person name="Klenk H.-P."/>
        </authorList>
    </citation>
    <scope>NUCLEOTIDE SEQUENCE [LARGE SCALE GENOMIC DNA]</scope>
    <source>
        <strain evidence="2 3">DSM 44231</strain>
    </source>
</reference>
<protein>
    <submittedName>
        <fullName evidence="2">Berberine-like enzyme</fullName>
    </submittedName>
</protein>
<evidence type="ECO:0000259" key="1">
    <source>
        <dbReference type="Pfam" id="PF08031"/>
    </source>
</evidence>
<proteinExistence type="predicted"/>
<dbReference type="Pfam" id="PF08031">
    <property type="entry name" value="BBE"/>
    <property type="match status" value="1"/>
</dbReference>
<organism evidence="2 3">
    <name type="scientific">Saccharothrix texasensis</name>
    <dbReference type="NCBI Taxonomy" id="103734"/>
    <lineage>
        <taxon>Bacteria</taxon>
        <taxon>Bacillati</taxon>
        <taxon>Actinomycetota</taxon>
        <taxon>Actinomycetes</taxon>
        <taxon>Pseudonocardiales</taxon>
        <taxon>Pseudonocardiaceae</taxon>
        <taxon>Saccharothrix</taxon>
    </lineage>
</organism>
<dbReference type="RefSeq" id="WP_211348324.1">
    <property type="nucleotide sequence ID" value="NZ_RJKM01000001.1"/>
</dbReference>
<comment type="caution">
    <text evidence="2">The sequence shown here is derived from an EMBL/GenBank/DDBJ whole genome shotgun (WGS) entry which is preliminary data.</text>
</comment>